<dbReference type="PRINTS" id="PR00111">
    <property type="entry name" value="ABHYDROLASE"/>
</dbReference>
<reference evidence="3" key="2">
    <citation type="submission" date="2023-02" db="EMBL/GenBank/DDBJ databases">
        <authorList>
            <person name="Sun Q."/>
            <person name="Mori K."/>
        </authorList>
    </citation>
    <scope>NUCLEOTIDE SEQUENCE</scope>
    <source>
        <strain evidence="3">NBRC 110608</strain>
    </source>
</reference>
<feature type="compositionally biased region" description="Basic residues" evidence="1">
    <location>
        <begin position="1"/>
        <end position="11"/>
    </location>
</feature>
<dbReference type="InterPro" id="IPR000073">
    <property type="entry name" value="AB_hydrolase_1"/>
</dbReference>
<dbReference type="Gene3D" id="3.40.50.1820">
    <property type="entry name" value="alpha/beta hydrolase"/>
    <property type="match status" value="1"/>
</dbReference>
<keyword evidence="3" id="KW-0378">Hydrolase</keyword>
<dbReference type="InterPro" id="IPR029058">
    <property type="entry name" value="AB_hydrolase_fold"/>
</dbReference>
<evidence type="ECO:0000259" key="2">
    <source>
        <dbReference type="Pfam" id="PF00561"/>
    </source>
</evidence>
<evidence type="ECO:0000313" key="3">
    <source>
        <dbReference type="EMBL" id="BDZ59107.1"/>
    </source>
</evidence>
<evidence type="ECO:0000256" key="1">
    <source>
        <dbReference type="SAM" id="MobiDB-lite"/>
    </source>
</evidence>
<dbReference type="SUPFAM" id="SSF53474">
    <property type="entry name" value="alpha/beta-Hydrolases"/>
    <property type="match status" value="1"/>
</dbReference>
<dbReference type="PANTHER" id="PTHR43433">
    <property type="entry name" value="HYDROLASE, ALPHA/BETA FOLD FAMILY PROTEIN"/>
    <property type="match status" value="1"/>
</dbReference>
<dbReference type="EMBL" id="AP027735">
    <property type="protein sequence ID" value="BDZ59107.1"/>
    <property type="molecule type" value="Genomic_DNA"/>
</dbReference>
<feature type="compositionally biased region" description="Basic residues" evidence="1">
    <location>
        <begin position="50"/>
        <end position="60"/>
    </location>
</feature>
<dbReference type="InterPro" id="IPR050471">
    <property type="entry name" value="AB_hydrolase"/>
</dbReference>
<name>A0ABN6YNW7_9MICO</name>
<dbReference type="PANTHER" id="PTHR43433:SF4">
    <property type="entry name" value="NON-HEME CHLOROPEROXIDASE-RELATED"/>
    <property type="match status" value="1"/>
</dbReference>
<proteinExistence type="predicted"/>
<feature type="domain" description="AB hydrolase-1" evidence="2">
    <location>
        <begin position="72"/>
        <end position="298"/>
    </location>
</feature>
<dbReference type="Pfam" id="PF00561">
    <property type="entry name" value="Abhydrolase_1"/>
    <property type="match status" value="1"/>
</dbReference>
<organism evidence="3">
    <name type="scientific">Barrientosiimonas endolithica</name>
    <dbReference type="NCBI Taxonomy" id="1535208"/>
    <lineage>
        <taxon>Bacteria</taxon>
        <taxon>Bacillati</taxon>
        <taxon>Actinomycetota</taxon>
        <taxon>Actinomycetes</taxon>
        <taxon>Micrococcales</taxon>
        <taxon>Dermacoccaceae</taxon>
        <taxon>Barrientosiimonas</taxon>
    </lineage>
</organism>
<reference evidence="3" key="1">
    <citation type="journal article" date="2014" name="Int. J. Syst. Evol. Microbiol.">
        <title>Complete genome of a new Firmicutes species belonging to the dominant human colonic microbiota ('Ruminococcus bicirculans') reveals two chromosomes and a selective capacity to utilize plant glucans.</title>
        <authorList>
            <consortium name="NISC Comparative Sequencing Program"/>
            <person name="Wegmann U."/>
            <person name="Louis P."/>
            <person name="Goesmann A."/>
            <person name="Henrissat B."/>
            <person name="Duncan S.H."/>
            <person name="Flint H.J."/>
        </authorList>
    </citation>
    <scope>NUCLEOTIDE SEQUENCE</scope>
    <source>
        <strain evidence="3">NBRC 110608</strain>
    </source>
</reference>
<protein>
    <submittedName>
        <fullName evidence="3">Hydrolase</fullName>
    </submittedName>
</protein>
<sequence>MGGSRSHRKGCGRLAPPLLGWSRITQTTAGGARVRSQREQPDARPQGRPGPRRRPRRARAARGADPRLAVVGESWSEQIEPLQQAGLRVITYDRRGFGRSDKPSSGYDYDTFADDLAGVLEALDLRDVTLVGFSMGGGEVVRYLTRHGADRIRNVVLAAAVPPYLLQSEDNPDGPMTQDLADDMESQLKQDRSAFFDDFTTQFFAAGGEGEPLVTEQQRQDAIRMAEQSDQDAALGAMEAFGTTDFRDELPKITVPVLIVHGDADGIVPFEGSGQRSADAISGSEVVLVPGGPHGLNVSHAKEFNDALIDFLTRDPRGVTA</sequence>
<dbReference type="GO" id="GO:0016787">
    <property type="term" value="F:hydrolase activity"/>
    <property type="evidence" value="ECO:0007669"/>
    <property type="project" value="UniProtKB-KW"/>
</dbReference>
<feature type="region of interest" description="Disordered" evidence="1">
    <location>
        <begin position="1"/>
        <end position="65"/>
    </location>
</feature>
<gene>
    <name evidence="3" type="ORF">GCM10025872_27640</name>
</gene>
<accession>A0ABN6YNW7</accession>